<evidence type="ECO:0008006" key="2">
    <source>
        <dbReference type="Google" id="ProtNLM"/>
    </source>
</evidence>
<sequence>MTRRMVISQPRRSGVVSTSELAVWFGVTRKTILKYVQEAGVEPVGRGSRGVSLWPRQAAIKAVYGRVAKPR</sequence>
<dbReference type="EMBL" id="CP134880">
    <property type="protein sequence ID" value="WNM27541.1"/>
    <property type="molecule type" value="Genomic_DNA"/>
</dbReference>
<accession>A0AA96JD11</accession>
<dbReference type="Proteomes" id="UP001303408">
    <property type="component" value="Chromosome"/>
</dbReference>
<dbReference type="AlphaFoldDB" id="A0AA96JD11"/>
<evidence type="ECO:0000313" key="1">
    <source>
        <dbReference type="EMBL" id="WNM27541.1"/>
    </source>
</evidence>
<dbReference type="KEGG" id="dcp:RN607_00645"/>
<name>A0AA96JD11_9MICO</name>
<proteinExistence type="predicted"/>
<protein>
    <recommendedName>
        <fullName evidence="2">Helix-turn-helix domain-containing protein</fullName>
    </recommendedName>
</protein>
<dbReference type="RefSeq" id="WP_313543615.1">
    <property type="nucleotide sequence ID" value="NZ_CP134880.1"/>
</dbReference>
<organism evidence="1">
    <name type="scientific">Demequina capsici</name>
    <dbReference type="NCBI Taxonomy" id="3075620"/>
    <lineage>
        <taxon>Bacteria</taxon>
        <taxon>Bacillati</taxon>
        <taxon>Actinomycetota</taxon>
        <taxon>Actinomycetes</taxon>
        <taxon>Micrococcales</taxon>
        <taxon>Demequinaceae</taxon>
        <taxon>Demequina</taxon>
    </lineage>
</organism>
<reference evidence="1" key="1">
    <citation type="submission" date="2023-09" db="EMBL/GenBank/DDBJ databases">
        <title>Demequina sp. a novel bacteria isolated from Capsicum annuum.</title>
        <authorList>
            <person name="Humaira Z."/>
            <person name="Lee J."/>
            <person name="Cho D."/>
        </authorList>
    </citation>
    <scope>NUCLEOTIDE SEQUENCE</scope>
    <source>
        <strain evidence="1">PMTSA13</strain>
    </source>
</reference>
<gene>
    <name evidence="1" type="ORF">RN607_00645</name>
</gene>